<reference evidence="3 4" key="1">
    <citation type="submission" date="2020-06" db="EMBL/GenBank/DDBJ databases">
        <title>Acidovorax antarctica sp. nov., isolated from Corinth ice sheet soil, Antarctic Fields Peninsula.</title>
        <authorList>
            <person name="Xu Q."/>
            <person name="Peng F."/>
        </authorList>
    </citation>
    <scope>NUCLEOTIDE SEQUENCE [LARGE SCALE GENOMIC DNA]</scope>
    <source>
        <strain evidence="3 4">16-35-5</strain>
    </source>
</reference>
<dbReference type="SUPFAM" id="SSF81301">
    <property type="entry name" value="Nucleotidyltransferase"/>
    <property type="match status" value="1"/>
</dbReference>
<dbReference type="PANTHER" id="PTHR41773:SF1">
    <property type="entry name" value="RELA_SPOT DOMAIN-CONTAINING PROTEIN"/>
    <property type="match status" value="1"/>
</dbReference>
<dbReference type="InterPro" id="IPR043519">
    <property type="entry name" value="NT_sf"/>
</dbReference>
<feature type="region of interest" description="Disordered" evidence="1">
    <location>
        <begin position="228"/>
        <end position="251"/>
    </location>
</feature>
<feature type="domain" description="RelA/SpoT" evidence="2">
    <location>
        <begin position="52"/>
        <end position="187"/>
    </location>
</feature>
<evidence type="ECO:0000259" key="2">
    <source>
        <dbReference type="SMART" id="SM00954"/>
    </source>
</evidence>
<dbReference type="Proteomes" id="UP000509579">
    <property type="component" value="Chromosome"/>
</dbReference>
<dbReference type="CDD" id="cd05399">
    <property type="entry name" value="NT_Rel-Spo_like"/>
    <property type="match status" value="1"/>
</dbReference>
<evidence type="ECO:0000256" key="1">
    <source>
        <dbReference type="SAM" id="MobiDB-lite"/>
    </source>
</evidence>
<evidence type="ECO:0000313" key="4">
    <source>
        <dbReference type="Proteomes" id="UP000509579"/>
    </source>
</evidence>
<dbReference type="EMBL" id="CP054840">
    <property type="protein sequence ID" value="QKV54666.1"/>
    <property type="molecule type" value="Genomic_DNA"/>
</dbReference>
<dbReference type="Gene3D" id="3.30.460.10">
    <property type="entry name" value="Beta Polymerase, domain 2"/>
    <property type="match status" value="1"/>
</dbReference>
<dbReference type="SMART" id="SM00954">
    <property type="entry name" value="RelA_SpoT"/>
    <property type="match status" value="1"/>
</dbReference>
<dbReference type="InterPro" id="IPR007685">
    <property type="entry name" value="RelA_SpoT"/>
</dbReference>
<dbReference type="KEGG" id="aant:HUK68_18190"/>
<dbReference type="RefSeq" id="WP_175505462.1">
    <property type="nucleotide sequence ID" value="NZ_CAURQT010000006.1"/>
</dbReference>
<dbReference type="PANTHER" id="PTHR41773">
    <property type="entry name" value="GTP PYROPHOSPHATASE-RELATED"/>
    <property type="match status" value="1"/>
</dbReference>
<name>A0A6N1XAA4_9BURK</name>
<dbReference type="Pfam" id="PF04607">
    <property type="entry name" value="RelA_SpoT"/>
    <property type="match status" value="1"/>
</dbReference>
<sequence>MPSLDFKLEKKHFRQFYDQHLDALEEAKETFAALARSLLKQVPGLQLSKIEARVKDREECIHKFQSKYLLQLESAQQPYSIEEHVTDLIGLRIVCLYEDEVHRIKKVLSEHFEVIDTTDKSASLESTEGEFGYKGLHLDLRLGAARRGLPEYAAYADARVEVQIRTIIQDSWSVLDHQIKYKKSIPGSLKRRINTLAALFELADREFREIRDATAQELAEAESPNAYQELEAEEQPGSPPPHASAAASDKAHADSALAATAAAARGHQLDAFGFLRIANHFFNGFEFTPHKVDSFTQEINSFRPGLTRTGFNQSMRTHVSTVKDYKKHFEQQHAGDTMSPYEVIRHCMYLSDKRSFQHLLGADMRQAFERWLAAPQDTAPAH</sequence>
<organism evidence="3 4">
    <name type="scientific">Comamonas antarctica</name>
    <dbReference type="NCBI Taxonomy" id="2743470"/>
    <lineage>
        <taxon>Bacteria</taxon>
        <taxon>Pseudomonadati</taxon>
        <taxon>Pseudomonadota</taxon>
        <taxon>Betaproteobacteria</taxon>
        <taxon>Burkholderiales</taxon>
        <taxon>Comamonadaceae</taxon>
        <taxon>Comamonas</taxon>
    </lineage>
</organism>
<evidence type="ECO:0000313" key="3">
    <source>
        <dbReference type="EMBL" id="QKV54666.1"/>
    </source>
</evidence>
<dbReference type="GO" id="GO:0015969">
    <property type="term" value="P:guanosine tetraphosphate metabolic process"/>
    <property type="evidence" value="ECO:0007669"/>
    <property type="project" value="InterPro"/>
</dbReference>
<dbReference type="Gene3D" id="1.10.287.860">
    <property type="entry name" value="Nucleotidyltransferase"/>
    <property type="match status" value="1"/>
</dbReference>
<protein>
    <submittedName>
        <fullName evidence="3">(P)ppGpp synthetase</fullName>
    </submittedName>
</protein>
<accession>A0A6N1XAA4</accession>
<proteinExistence type="predicted"/>
<keyword evidence="4" id="KW-1185">Reference proteome</keyword>
<gene>
    <name evidence="3" type="ORF">HUK68_18190</name>
</gene>
<dbReference type="AlphaFoldDB" id="A0A6N1XAA4"/>